<keyword evidence="1" id="KW-0472">Membrane</keyword>
<keyword evidence="1" id="KW-0812">Transmembrane</keyword>
<keyword evidence="1" id="KW-1133">Transmembrane helix</keyword>
<evidence type="ECO:0000313" key="3">
    <source>
        <dbReference type="Proteomes" id="UP001595965"/>
    </source>
</evidence>
<feature type="transmembrane region" description="Helical" evidence="1">
    <location>
        <begin position="264"/>
        <end position="295"/>
    </location>
</feature>
<comment type="caution">
    <text evidence="2">The sequence shown here is derived from an EMBL/GenBank/DDBJ whole genome shotgun (WGS) entry which is preliminary data.</text>
</comment>
<gene>
    <name evidence="2" type="ORF">ACFO0K_15100</name>
</gene>
<keyword evidence="3" id="KW-1185">Reference proteome</keyword>
<dbReference type="RefSeq" id="WP_344231091.1">
    <property type="nucleotide sequence ID" value="NZ_BAAALH010000003.1"/>
</dbReference>
<dbReference type="EMBL" id="JBHSEN010000003">
    <property type="protein sequence ID" value="MFC4430995.1"/>
    <property type="molecule type" value="Genomic_DNA"/>
</dbReference>
<accession>A0ABV8Y2K9</accession>
<evidence type="ECO:0000256" key="1">
    <source>
        <dbReference type="SAM" id="Phobius"/>
    </source>
</evidence>
<feature type="transmembrane region" description="Helical" evidence="1">
    <location>
        <begin position="315"/>
        <end position="333"/>
    </location>
</feature>
<dbReference type="Proteomes" id="UP001595965">
    <property type="component" value="Unassembled WGS sequence"/>
</dbReference>
<name>A0ABV8Y2K9_9MICC</name>
<feature type="transmembrane region" description="Helical" evidence="1">
    <location>
        <begin position="191"/>
        <end position="211"/>
    </location>
</feature>
<evidence type="ECO:0000313" key="2">
    <source>
        <dbReference type="EMBL" id="MFC4430995.1"/>
    </source>
</evidence>
<reference evidence="3" key="1">
    <citation type="journal article" date="2019" name="Int. J. Syst. Evol. Microbiol.">
        <title>The Global Catalogue of Microorganisms (GCM) 10K type strain sequencing project: providing services to taxonomists for standard genome sequencing and annotation.</title>
        <authorList>
            <consortium name="The Broad Institute Genomics Platform"/>
            <consortium name="The Broad Institute Genome Sequencing Center for Infectious Disease"/>
            <person name="Wu L."/>
            <person name="Ma J."/>
        </authorList>
    </citation>
    <scope>NUCLEOTIDE SEQUENCE [LARGE SCALE GENOMIC DNA]</scope>
    <source>
        <strain evidence="3">CGMCC 1.12125</strain>
    </source>
</reference>
<proteinExistence type="predicted"/>
<feature type="transmembrane region" description="Helical" evidence="1">
    <location>
        <begin position="223"/>
        <end position="243"/>
    </location>
</feature>
<sequence>MEMQTMVVGLMVDPGLSRQVARSAAGDLKQDLSDHGDDGHRWEVEVGEENLPLTAEGDIPLMDQAGELRSRYGWDFVLYLTDLPRYHDEDPLLCEVSATHRAALVSLTAMGAFRLKAKIRKLLIAVIHSAREGADDYPLVKTVQTILGFKGARRVSRQGRGDAAYIVLPGWLSRLNLLSGMVRSNKPGRMLPALSGAITAATASGAFGVYYSSIWALADAAHPARLVMIAVIVILALTGWLIFRNGLWNKRKEIVSPWQGGMDNVTTVIMVATSVALMYLVLTAVLFGLSLAVISPGYLHSELMHPVSLLDYAELSWLAASLGTLFGALGSNFDSNEKIRAATYSKRQHERMQKADAYND</sequence>
<organism evidence="2 3">
    <name type="scientific">Citricoccus alkalitolerans</name>
    <dbReference type="NCBI Taxonomy" id="246603"/>
    <lineage>
        <taxon>Bacteria</taxon>
        <taxon>Bacillati</taxon>
        <taxon>Actinomycetota</taxon>
        <taxon>Actinomycetes</taxon>
        <taxon>Micrococcales</taxon>
        <taxon>Micrococcaceae</taxon>
        <taxon>Citricoccus</taxon>
    </lineage>
</organism>
<protein>
    <submittedName>
        <fullName evidence="2">Uncharacterized protein</fullName>
    </submittedName>
</protein>